<keyword evidence="1" id="KW-1133">Transmembrane helix</keyword>
<dbReference type="AlphaFoldDB" id="A0A5M3WKN7"/>
<evidence type="ECO:0000313" key="3">
    <source>
        <dbReference type="Proteomes" id="UP000331127"/>
    </source>
</evidence>
<reference evidence="2 3" key="1">
    <citation type="submission" date="2019-10" db="EMBL/GenBank/DDBJ databases">
        <title>Whole genome shotgun sequence of Acrocarpospora macrocephala NBRC 16266.</title>
        <authorList>
            <person name="Ichikawa N."/>
            <person name="Kimura A."/>
            <person name="Kitahashi Y."/>
            <person name="Komaki H."/>
            <person name="Oguchi A."/>
        </authorList>
    </citation>
    <scope>NUCLEOTIDE SEQUENCE [LARGE SCALE GENOMIC DNA]</scope>
    <source>
        <strain evidence="2 3">NBRC 16266</strain>
    </source>
</reference>
<accession>A0A5M3WKN7</accession>
<dbReference type="EMBL" id="BLAE01000011">
    <property type="protein sequence ID" value="GES08582.1"/>
    <property type="molecule type" value="Genomic_DNA"/>
</dbReference>
<name>A0A5M3WKN7_9ACTN</name>
<proteinExistence type="predicted"/>
<dbReference type="OrthoDB" id="5187995at2"/>
<feature type="transmembrane region" description="Helical" evidence="1">
    <location>
        <begin position="157"/>
        <end position="180"/>
    </location>
</feature>
<sequence length="228" mass="24439">METLTATETVEGYVARLGRTLHGPGRLKRDMLAEARDGLLDAAEAYQAGGLDRERAERLAVEEFGPIDVIAPGYQEELTAGQGRRTAAVLFITVPLTALMWSLIWHVFPAAETAAKPGWFGGVAVTVDYLQFGTGILSGLVLYGLRRGRRPRVLTRSLGLLVIGQMPVMAVLCGGLIWGSQHAVNMAAYPPGTVATLLSVALWGWQLWGAARCLSVSSKVSSKVHARG</sequence>
<evidence type="ECO:0000256" key="1">
    <source>
        <dbReference type="SAM" id="Phobius"/>
    </source>
</evidence>
<organism evidence="2 3">
    <name type="scientific">Acrocarpospora macrocephala</name>
    <dbReference type="NCBI Taxonomy" id="150177"/>
    <lineage>
        <taxon>Bacteria</taxon>
        <taxon>Bacillati</taxon>
        <taxon>Actinomycetota</taxon>
        <taxon>Actinomycetes</taxon>
        <taxon>Streptosporangiales</taxon>
        <taxon>Streptosporangiaceae</taxon>
        <taxon>Acrocarpospora</taxon>
    </lineage>
</organism>
<dbReference type="Proteomes" id="UP000331127">
    <property type="component" value="Unassembled WGS sequence"/>
</dbReference>
<dbReference type="InterPro" id="IPR047928">
    <property type="entry name" value="Perm_prefix_1"/>
</dbReference>
<dbReference type="RefSeq" id="WP_155354185.1">
    <property type="nucleotide sequence ID" value="NZ_BAAAHL010000046.1"/>
</dbReference>
<feature type="transmembrane region" description="Helical" evidence="1">
    <location>
        <begin position="186"/>
        <end position="205"/>
    </location>
</feature>
<keyword evidence="3" id="KW-1185">Reference proteome</keyword>
<protein>
    <submittedName>
        <fullName evidence="2">Uncharacterized protein</fullName>
    </submittedName>
</protein>
<comment type="caution">
    <text evidence="2">The sequence shown here is derived from an EMBL/GenBank/DDBJ whole genome shotgun (WGS) entry which is preliminary data.</text>
</comment>
<gene>
    <name evidence="2" type="ORF">Amac_021780</name>
</gene>
<keyword evidence="1" id="KW-0812">Transmembrane</keyword>
<evidence type="ECO:0000313" key="2">
    <source>
        <dbReference type="EMBL" id="GES08582.1"/>
    </source>
</evidence>
<keyword evidence="1" id="KW-0472">Membrane</keyword>
<feature type="transmembrane region" description="Helical" evidence="1">
    <location>
        <begin position="120"/>
        <end position="145"/>
    </location>
</feature>
<feature type="transmembrane region" description="Helical" evidence="1">
    <location>
        <begin position="87"/>
        <end position="108"/>
    </location>
</feature>
<dbReference type="NCBIfam" id="NF038403">
    <property type="entry name" value="perm_prefix_1"/>
    <property type="match status" value="1"/>
</dbReference>